<evidence type="ECO:0000313" key="2">
    <source>
        <dbReference type="Proteomes" id="UP000516314"/>
    </source>
</evidence>
<dbReference type="EMBL" id="LR881468">
    <property type="protein sequence ID" value="CAD5324570.1"/>
    <property type="molecule type" value="Genomic_DNA"/>
</dbReference>
<organism evidence="1 2">
    <name type="scientific">Arabidopsis thaliana</name>
    <name type="common">Mouse-ear cress</name>
    <dbReference type="NCBI Taxonomy" id="3702"/>
    <lineage>
        <taxon>Eukaryota</taxon>
        <taxon>Viridiplantae</taxon>
        <taxon>Streptophyta</taxon>
        <taxon>Embryophyta</taxon>
        <taxon>Tracheophyta</taxon>
        <taxon>Spermatophyta</taxon>
        <taxon>Magnoliopsida</taxon>
        <taxon>eudicotyledons</taxon>
        <taxon>Gunneridae</taxon>
        <taxon>Pentapetalae</taxon>
        <taxon>rosids</taxon>
        <taxon>malvids</taxon>
        <taxon>Brassicales</taxon>
        <taxon>Brassicaceae</taxon>
        <taxon>Camelineae</taxon>
        <taxon>Arabidopsis</taxon>
    </lineage>
</organism>
<reference evidence="1 2" key="1">
    <citation type="submission" date="2020-09" db="EMBL/GenBank/DDBJ databases">
        <authorList>
            <person name="Ashkenazy H."/>
        </authorList>
    </citation>
    <scope>NUCLEOTIDE SEQUENCE [LARGE SCALE GENOMIC DNA]</scope>
    <source>
        <strain evidence="2">cv. Cdm-0</strain>
    </source>
</reference>
<dbReference type="AlphaFoldDB" id="A0A7G2EQS6"/>
<proteinExistence type="predicted"/>
<dbReference type="Proteomes" id="UP000516314">
    <property type="component" value="Chromosome 3"/>
</dbReference>
<gene>
    <name evidence="1" type="ORF">AT9943_LOCUS12459</name>
</gene>
<accession>A0A7G2EQS6</accession>
<protein>
    <submittedName>
        <fullName evidence="1">(thale cress) hypothetical protein</fullName>
    </submittedName>
</protein>
<sequence>MLFYGDSSNLPLFTILVGYPFPRLFLKSRSAPPCSSMDGSSASTRELWIRQTMEESSSADRTSSLAPLVWVDLVSEAPNVVAGKLNSVLPPPLLVRNRRSAWLTLMVLRFGPSPCLICPPSSPLPKALKPMEISADLSPYLLRPRFGFISLLHSPIFLKLSSFRDCSGRSPVMVMMDLAWFSCYLSQNLVASSYRLVRLFLCWSLILNRLEVVPLWNPRELLPMSIIADLLSSFLPSAPSISVLAGYGRHTNRESTATMSSRGGYRPFFNRANKIASSVEHLFKSSDALFARADYDHLVVEDFVKPAFMVESTKASTDFSIFVNFLKSTHLLENS</sequence>
<name>A0A7G2EQS6_ARATH</name>
<evidence type="ECO:0000313" key="1">
    <source>
        <dbReference type="EMBL" id="CAD5324570.1"/>
    </source>
</evidence>